<keyword evidence="4 12" id="KW-1003">Cell membrane</keyword>
<keyword evidence="3 12" id="KW-0813">Transport</keyword>
<comment type="similarity">
    <text evidence="2 12 13">Belongs to the ATPase A chain family.</text>
</comment>
<dbReference type="GO" id="GO:0046933">
    <property type="term" value="F:proton-transporting ATP synthase activity, rotational mechanism"/>
    <property type="evidence" value="ECO:0007669"/>
    <property type="project" value="UniProtKB-UniRule"/>
</dbReference>
<protein>
    <recommendedName>
        <fullName evidence="12 13">ATP synthase subunit a</fullName>
    </recommendedName>
    <alternativeName>
        <fullName evidence="12">ATP synthase F0 sector subunit a</fullName>
    </alternativeName>
    <alternativeName>
        <fullName evidence="12">F-ATPase subunit 6</fullName>
    </alternativeName>
</protein>
<keyword evidence="10 12" id="KW-0472">Membrane</keyword>
<dbReference type="FunFam" id="1.20.120.220:FF:000002">
    <property type="entry name" value="ATP synthase subunit a"/>
    <property type="match status" value="1"/>
</dbReference>
<evidence type="ECO:0000313" key="14">
    <source>
        <dbReference type="EMBL" id="SPT69159.1"/>
    </source>
</evidence>
<evidence type="ECO:0000256" key="10">
    <source>
        <dbReference type="ARBA" id="ARBA00023136"/>
    </source>
</evidence>
<evidence type="ECO:0000256" key="9">
    <source>
        <dbReference type="ARBA" id="ARBA00023065"/>
    </source>
</evidence>
<dbReference type="NCBIfam" id="TIGR01131">
    <property type="entry name" value="ATP_synt_6_or_A"/>
    <property type="match status" value="1"/>
</dbReference>
<evidence type="ECO:0000313" key="15">
    <source>
        <dbReference type="Proteomes" id="UP000250086"/>
    </source>
</evidence>
<dbReference type="RefSeq" id="WP_309250979.1">
    <property type="nucleotide sequence ID" value="NZ_UAPU01000007.1"/>
</dbReference>
<dbReference type="HAMAP" id="MF_01393">
    <property type="entry name" value="ATP_synth_a_bact"/>
    <property type="match status" value="1"/>
</dbReference>
<evidence type="ECO:0000256" key="8">
    <source>
        <dbReference type="ARBA" id="ARBA00022989"/>
    </source>
</evidence>
<dbReference type="GO" id="GO:0042777">
    <property type="term" value="P:proton motive force-driven plasma membrane ATP synthesis"/>
    <property type="evidence" value="ECO:0007669"/>
    <property type="project" value="TreeGrafter"/>
</dbReference>
<dbReference type="InterPro" id="IPR035908">
    <property type="entry name" value="F0_ATP_A_sf"/>
</dbReference>
<evidence type="ECO:0000256" key="4">
    <source>
        <dbReference type="ARBA" id="ARBA00022475"/>
    </source>
</evidence>
<evidence type="ECO:0000256" key="3">
    <source>
        <dbReference type="ARBA" id="ARBA00022448"/>
    </source>
</evidence>
<dbReference type="InterPro" id="IPR000568">
    <property type="entry name" value="ATP_synth_F0_asu"/>
</dbReference>
<organism evidence="14 15">
    <name type="scientific">Anaerobiospirillum thomasii</name>
    <dbReference type="NCBI Taxonomy" id="179995"/>
    <lineage>
        <taxon>Bacteria</taxon>
        <taxon>Pseudomonadati</taxon>
        <taxon>Pseudomonadota</taxon>
        <taxon>Gammaproteobacteria</taxon>
        <taxon>Aeromonadales</taxon>
        <taxon>Succinivibrionaceae</taxon>
        <taxon>Anaerobiospirillum</taxon>
    </lineage>
</organism>
<name>A0A2X0V3R1_9GAMM</name>
<dbReference type="PANTHER" id="PTHR42823">
    <property type="entry name" value="ATP SYNTHASE SUBUNIT A, CHLOROPLASTIC"/>
    <property type="match status" value="1"/>
</dbReference>
<keyword evidence="5 12" id="KW-0138">CF(0)</keyword>
<feature type="transmembrane region" description="Helical" evidence="12">
    <location>
        <begin position="261"/>
        <end position="281"/>
    </location>
</feature>
<accession>A0A2X0V3R1</accession>
<keyword evidence="6 12" id="KW-0812">Transmembrane</keyword>
<evidence type="ECO:0000256" key="2">
    <source>
        <dbReference type="ARBA" id="ARBA00006810"/>
    </source>
</evidence>
<keyword evidence="9 12" id="KW-0406">Ion transport</keyword>
<sequence length="319" mass="35407">MSAEHSSQEYIGHHLHFLQVDMRDGSIVDSVKPKDSSQFQSCLDGGSSQEQCLAQVGFDKCTFGDLGSGDCITYKDPNAPAPSIINPYTLNLDSLGFTVVLGIVFLLLFRLAVKRTESGVPTKFQCFIEMILEFTHETVTSIFKGKSKLIAPLSLTVFVWVFLMNLMDLLPIDLVPGLAQAMGIPYMRIVPSADANITLSMACGVFLLIFYFAFANVGVGGFVKSLTLHPFHHWVFIPVNLILEGVSLLSKPVSLGLRLFGNMYAGEMIFILIALLPLWWIQWVLNVPWALFHILIITLQAFIFMVLTIVYLSMASESE</sequence>
<evidence type="ECO:0000256" key="7">
    <source>
        <dbReference type="ARBA" id="ARBA00022781"/>
    </source>
</evidence>
<keyword evidence="11 12" id="KW-0066">ATP synthesis</keyword>
<evidence type="ECO:0000256" key="12">
    <source>
        <dbReference type="HAMAP-Rule" id="MF_01393"/>
    </source>
</evidence>
<feature type="transmembrane region" description="Helical" evidence="12">
    <location>
        <begin position="197"/>
        <end position="219"/>
    </location>
</feature>
<evidence type="ECO:0000256" key="11">
    <source>
        <dbReference type="ARBA" id="ARBA00023310"/>
    </source>
</evidence>
<dbReference type="NCBIfam" id="NF004477">
    <property type="entry name" value="PRK05815.1-1"/>
    <property type="match status" value="1"/>
</dbReference>
<feature type="transmembrane region" description="Helical" evidence="12">
    <location>
        <begin position="95"/>
        <end position="113"/>
    </location>
</feature>
<dbReference type="InterPro" id="IPR023011">
    <property type="entry name" value="ATP_synth_F0_asu_AS"/>
</dbReference>
<comment type="subcellular location">
    <subcellularLocation>
        <location evidence="12 13">Cell membrane</location>
        <topology evidence="12 13">Multi-pass membrane protein</topology>
    </subcellularLocation>
    <subcellularLocation>
        <location evidence="1">Membrane</location>
        <topology evidence="1">Multi-pass membrane protein</topology>
    </subcellularLocation>
</comment>
<keyword evidence="8 12" id="KW-1133">Transmembrane helix</keyword>
<evidence type="ECO:0000256" key="13">
    <source>
        <dbReference type="RuleBase" id="RU000483"/>
    </source>
</evidence>
<feature type="transmembrane region" description="Helical" evidence="12">
    <location>
        <begin position="149"/>
        <end position="166"/>
    </location>
</feature>
<comment type="function">
    <text evidence="12 13">Key component of the proton channel; it plays a direct role in the translocation of protons across the membrane.</text>
</comment>
<feature type="transmembrane region" description="Helical" evidence="12">
    <location>
        <begin position="287"/>
        <end position="312"/>
    </location>
</feature>
<dbReference type="Proteomes" id="UP000250086">
    <property type="component" value="Unassembled WGS sequence"/>
</dbReference>
<dbReference type="Pfam" id="PF00119">
    <property type="entry name" value="ATP-synt_A"/>
    <property type="match status" value="1"/>
</dbReference>
<gene>
    <name evidence="12 14" type="primary">atpB</name>
    <name evidence="14" type="ORF">NCTC13093_00522</name>
</gene>
<dbReference type="PROSITE" id="PS00449">
    <property type="entry name" value="ATPASE_A"/>
    <property type="match status" value="1"/>
</dbReference>
<keyword evidence="15" id="KW-1185">Reference proteome</keyword>
<dbReference type="SUPFAM" id="SSF81336">
    <property type="entry name" value="F1F0 ATP synthase subunit A"/>
    <property type="match status" value="1"/>
</dbReference>
<evidence type="ECO:0000256" key="5">
    <source>
        <dbReference type="ARBA" id="ARBA00022547"/>
    </source>
</evidence>
<dbReference type="GO" id="GO:0005886">
    <property type="term" value="C:plasma membrane"/>
    <property type="evidence" value="ECO:0007669"/>
    <property type="project" value="UniProtKB-SubCell"/>
</dbReference>
<dbReference type="Gene3D" id="1.20.120.220">
    <property type="entry name" value="ATP synthase, F0 complex, subunit A"/>
    <property type="match status" value="1"/>
</dbReference>
<dbReference type="GO" id="GO:0045259">
    <property type="term" value="C:proton-transporting ATP synthase complex"/>
    <property type="evidence" value="ECO:0007669"/>
    <property type="project" value="UniProtKB-KW"/>
</dbReference>
<evidence type="ECO:0000256" key="1">
    <source>
        <dbReference type="ARBA" id="ARBA00004141"/>
    </source>
</evidence>
<evidence type="ECO:0000256" key="6">
    <source>
        <dbReference type="ARBA" id="ARBA00022692"/>
    </source>
</evidence>
<dbReference type="AlphaFoldDB" id="A0A2X0V3R1"/>
<dbReference type="CDD" id="cd00310">
    <property type="entry name" value="ATP-synt_Fo_a_6"/>
    <property type="match status" value="1"/>
</dbReference>
<proteinExistence type="inferred from homology"/>
<dbReference type="PRINTS" id="PR00123">
    <property type="entry name" value="ATPASEA"/>
</dbReference>
<dbReference type="InterPro" id="IPR045082">
    <property type="entry name" value="ATP_syn_F0_a_bact/chloroplast"/>
</dbReference>
<reference evidence="14 15" key="1">
    <citation type="submission" date="2018-06" db="EMBL/GenBank/DDBJ databases">
        <authorList>
            <consortium name="Pathogen Informatics"/>
            <person name="Doyle S."/>
        </authorList>
    </citation>
    <scope>NUCLEOTIDE SEQUENCE [LARGE SCALE GENOMIC DNA]</scope>
    <source>
        <strain evidence="14 15">NCTC13093</strain>
    </source>
</reference>
<dbReference type="EMBL" id="UAPV01000001">
    <property type="protein sequence ID" value="SPT69159.1"/>
    <property type="molecule type" value="Genomic_DNA"/>
</dbReference>
<keyword evidence="7 12" id="KW-0375">Hydrogen ion transport</keyword>
<dbReference type="PANTHER" id="PTHR42823:SF3">
    <property type="entry name" value="ATP SYNTHASE SUBUNIT A, CHLOROPLASTIC"/>
    <property type="match status" value="1"/>
</dbReference>